<keyword evidence="2" id="KW-1185">Reference proteome</keyword>
<name>A0A844B4U1_9RHOB</name>
<dbReference type="EMBL" id="WJPO01000014">
    <property type="protein sequence ID" value="MRH21376.1"/>
    <property type="molecule type" value="Genomic_DNA"/>
</dbReference>
<protein>
    <submittedName>
        <fullName evidence="1">Uncharacterized protein</fullName>
    </submittedName>
</protein>
<dbReference type="Proteomes" id="UP000466730">
    <property type="component" value="Unassembled WGS sequence"/>
</dbReference>
<comment type="caution">
    <text evidence="1">The sequence shown here is derived from an EMBL/GenBank/DDBJ whole genome shotgun (WGS) entry which is preliminary data.</text>
</comment>
<gene>
    <name evidence="1" type="ORF">GH815_10260</name>
</gene>
<dbReference type="RefSeq" id="WP_170290331.1">
    <property type="nucleotide sequence ID" value="NZ_WJPO01000014.1"/>
</dbReference>
<sequence length="125" mass="13398">MGCSIRLARLLLWPTRAVPDSAARELQLDRWAGAGLRLRLASPRIVLVWLSEGLARDTGIVLVPDPAFARFAPGEVAIILDAQRSPPYLGGQPDAAAPDGEPCNSAKAILTSRIGAARRCRSLFL</sequence>
<proteinExistence type="predicted"/>
<reference evidence="1 2" key="1">
    <citation type="submission" date="2019-11" db="EMBL/GenBank/DDBJ databases">
        <title>Draft Whole-Genome sequence of the marine photosynthetic bacterium Rhodovulum strictum DSM 11289.</title>
        <authorList>
            <person name="Kyndt J.A."/>
            <person name="Meyer T.E."/>
        </authorList>
    </citation>
    <scope>NUCLEOTIDE SEQUENCE [LARGE SCALE GENOMIC DNA]</scope>
    <source>
        <strain evidence="1 2">DSM 11289</strain>
    </source>
</reference>
<organism evidence="1 2">
    <name type="scientific">Rhodovulum strictum</name>
    <dbReference type="NCBI Taxonomy" id="58314"/>
    <lineage>
        <taxon>Bacteria</taxon>
        <taxon>Pseudomonadati</taxon>
        <taxon>Pseudomonadota</taxon>
        <taxon>Alphaproteobacteria</taxon>
        <taxon>Rhodobacterales</taxon>
        <taxon>Paracoccaceae</taxon>
        <taxon>Rhodovulum</taxon>
    </lineage>
</organism>
<accession>A0A844B4U1</accession>
<evidence type="ECO:0000313" key="2">
    <source>
        <dbReference type="Proteomes" id="UP000466730"/>
    </source>
</evidence>
<evidence type="ECO:0000313" key="1">
    <source>
        <dbReference type="EMBL" id="MRH21376.1"/>
    </source>
</evidence>
<dbReference type="AlphaFoldDB" id="A0A844B4U1"/>